<evidence type="ECO:0000256" key="5">
    <source>
        <dbReference type="ARBA" id="ARBA00023052"/>
    </source>
</evidence>
<evidence type="ECO:0000259" key="6">
    <source>
        <dbReference type="SMART" id="SM00861"/>
    </source>
</evidence>
<protein>
    <recommendedName>
        <fullName evidence="3">3-methyl-2-oxobutanoate dehydrogenase (2-methylpropanoyl-transferring)</fullName>
        <ecNumber evidence="3">1.2.4.4</ecNumber>
    </recommendedName>
</protein>
<comment type="caution">
    <text evidence="7">The sequence shown here is derived from an EMBL/GenBank/DDBJ whole genome shotgun (WGS) entry which is preliminary data.</text>
</comment>
<dbReference type="InterPro" id="IPR033248">
    <property type="entry name" value="Transketolase_C"/>
</dbReference>
<dbReference type="InterPro" id="IPR005475">
    <property type="entry name" value="Transketolase-like_Pyr-bd"/>
</dbReference>
<dbReference type="EMBL" id="MKVH01000024">
    <property type="protein sequence ID" value="OJX57392.1"/>
    <property type="molecule type" value="Genomic_DNA"/>
</dbReference>
<dbReference type="Gene3D" id="3.40.50.970">
    <property type="match status" value="2"/>
</dbReference>
<dbReference type="InterPro" id="IPR029061">
    <property type="entry name" value="THDP-binding"/>
</dbReference>
<keyword evidence="4" id="KW-0560">Oxidoreductase</keyword>
<dbReference type="SMART" id="SM00861">
    <property type="entry name" value="Transket_pyr"/>
    <property type="match status" value="1"/>
</dbReference>
<dbReference type="GO" id="GO:0009083">
    <property type="term" value="P:branched-chain amino acid catabolic process"/>
    <property type="evidence" value="ECO:0007669"/>
    <property type="project" value="TreeGrafter"/>
</dbReference>
<comment type="cofactor">
    <cofactor evidence="1">
        <name>thiamine diphosphate</name>
        <dbReference type="ChEBI" id="CHEBI:58937"/>
    </cofactor>
</comment>
<keyword evidence="5" id="KW-0786">Thiamine pyrophosphate</keyword>
<evidence type="ECO:0000256" key="2">
    <source>
        <dbReference type="ARBA" id="ARBA00003906"/>
    </source>
</evidence>
<dbReference type="GO" id="GO:0003863">
    <property type="term" value="F:branched-chain 2-oxo acid dehydrogenase activity"/>
    <property type="evidence" value="ECO:0007669"/>
    <property type="project" value="UniProtKB-EC"/>
</dbReference>
<reference evidence="7 8" key="1">
    <citation type="submission" date="2016-09" db="EMBL/GenBank/DDBJ databases">
        <title>Genome-resolved meta-omics ties microbial dynamics to process performance in biotechnology for thiocyanate degradation.</title>
        <authorList>
            <person name="Kantor R.S."/>
            <person name="Huddy R.J."/>
            <person name="Iyer R."/>
            <person name="Thomas B.C."/>
            <person name="Brown C.T."/>
            <person name="Anantharaman K."/>
            <person name="Tringe S."/>
            <person name="Hettich R.L."/>
            <person name="Harrison S.T."/>
            <person name="Banfield J.F."/>
        </authorList>
    </citation>
    <scope>NUCLEOTIDE SEQUENCE [LARGE SCALE GENOMIC DNA]</scope>
    <source>
        <strain evidence="7">59-99</strain>
    </source>
</reference>
<evidence type="ECO:0000256" key="3">
    <source>
        <dbReference type="ARBA" id="ARBA00012277"/>
    </source>
</evidence>
<proteinExistence type="predicted"/>
<dbReference type="SUPFAM" id="SSF52518">
    <property type="entry name" value="Thiamin diphosphate-binding fold (THDP-binding)"/>
    <property type="match status" value="2"/>
</dbReference>
<dbReference type="Proteomes" id="UP000184233">
    <property type="component" value="Unassembled WGS sequence"/>
</dbReference>
<dbReference type="STRING" id="1895771.BGO89_12480"/>
<organism evidence="7 8">
    <name type="scientific">Candidatus Kapaibacterium thiocyanatum</name>
    <dbReference type="NCBI Taxonomy" id="1895771"/>
    <lineage>
        <taxon>Bacteria</taxon>
        <taxon>Pseudomonadati</taxon>
        <taxon>Candidatus Kapaibacteriota</taxon>
        <taxon>Candidatus Kapaibacteriia</taxon>
        <taxon>Candidatus Kapaibacteriales</taxon>
        <taxon>Candidatus Kapaibacteriaceae</taxon>
        <taxon>Candidatus Kapaibacterium</taxon>
    </lineage>
</organism>
<comment type="function">
    <text evidence="2">E1 component of the 2-oxoglutarate dehydrogenase (OGDH) complex which catalyzes the decarboxylation of 2-oxoglutarate, the first step in the conversion of 2-oxoglutarate to succinyl-CoA and CO(2).</text>
</comment>
<evidence type="ECO:0000256" key="1">
    <source>
        <dbReference type="ARBA" id="ARBA00001964"/>
    </source>
</evidence>
<evidence type="ECO:0000313" key="7">
    <source>
        <dbReference type="EMBL" id="OJX57392.1"/>
    </source>
</evidence>
<dbReference type="InterPro" id="IPR001017">
    <property type="entry name" value="DH_E1"/>
</dbReference>
<dbReference type="EC" id="1.2.4.4" evidence="3"/>
<gene>
    <name evidence="7" type="ORF">BGO89_12480</name>
</gene>
<dbReference type="PANTHER" id="PTHR42980">
    <property type="entry name" value="2-OXOISOVALERATE DEHYDROGENASE SUBUNIT BETA-RELATED"/>
    <property type="match status" value="1"/>
</dbReference>
<evidence type="ECO:0000256" key="4">
    <source>
        <dbReference type="ARBA" id="ARBA00023002"/>
    </source>
</evidence>
<sequence>MNGTSASNGNGHAPAWSREDVLNDYRMATESRHASLLGRREVLTGKAKFGIFGDGKEVAQLAMARAFRPGDWRSGYYRDQTFMFATGESSIQKFFAQLYAHTDVVAEPASAGRSMNGHFATRFLDDQGRFLEQTSRNNVSADVSPTGSQMPRLVGLAYASRLYRDVDVLKEMKEFSANGNEVAFGTIGNASCAEGMFWESVNAIGVLKSPAIISIWDDGYGISVPNDVQVTKSNVGELLSGFQRAAGTKDGYDVRTVRAWDYPALMKVYAEAAETARREHVPQIVHVIEVTQPQGHSTSGSHERYKSPERLQWEKDYDGIARMRAWIVEEGMATEDELTAMDTAAAQLVQEARQAAWDAYMNPIKQEIADVRTILDALTDALAAQGMADASAAVHAVCSELVAIREPFRRDVMVATHRALLAARMAPAAIRGPLSEWRHAYNERITPLYSSHLFDETGRSALDIEAIAPVITDDAQSLNGSEVINACFDAILGRDPRVLIFGEDAGKLGDVNQGTIGLQAKYGELRVTDTGIRETTILGQAIGLAMRGLRPIAEIQYLDYLLYALQLMSDDLATVHWRTRGGQRAPVIVRTRGHRLEGVWHSGSPMAGIINLVRGIHVCVPRNFVQAAGMYNTLLRSDDPALVVEVLNGYRLKEKLPTNVAEFTVPLGVPDVIREGRDLTIVTYGASCRVALEAASLLDQVGIDVEVVDVQTLLPFDTTGVILRSLEKTNRILFFDEDVPGGTTAYMMQQVIERLGGYRHLDSEPRSICARQHRPAYGTDGNYWSKPEAEHVFEAVYAMMNEADPNRYPMYY</sequence>
<evidence type="ECO:0000313" key="8">
    <source>
        <dbReference type="Proteomes" id="UP000184233"/>
    </source>
</evidence>
<dbReference type="Pfam" id="PF00676">
    <property type="entry name" value="E1_dh"/>
    <property type="match status" value="1"/>
</dbReference>
<dbReference type="CDD" id="cd02000">
    <property type="entry name" value="TPP_E1_PDC_ADC_BCADC"/>
    <property type="match status" value="1"/>
</dbReference>
<dbReference type="Pfam" id="PF02779">
    <property type="entry name" value="Transket_pyr"/>
    <property type="match status" value="1"/>
</dbReference>
<dbReference type="InterPro" id="IPR009014">
    <property type="entry name" value="Transketo_C/PFOR_II"/>
</dbReference>
<dbReference type="SUPFAM" id="SSF52922">
    <property type="entry name" value="TK C-terminal domain-like"/>
    <property type="match status" value="1"/>
</dbReference>
<accession>A0A1M3KY99</accession>
<name>A0A1M3KY99_9BACT</name>
<dbReference type="GO" id="GO:0007584">
    <property type="term" value="P:response to nutrient"/>
    <property type="evidence" value="ECO:0007669"/>
    <property type="project" value="TreeGrafter"/>
</dbReference>
<feature type="domain" description="Transketolase-like pyrimidine-binding" evidence="6">
    <location>
        <begin position="478"/>
        <end position="652"/>
    </location>
</feature>
<dbReference type="Pfam" id="PF02780">
    <property type="entry name" value="Transketolase_C"/>
    <property type="match status" value="1"/>
</dbReference>
<dbReference type="PANTHER" id="PTHR42980:SF1">
    <property type="entry name" value="2-OXOISOVALERATE DEHYDROGENASE SUBUNIT BETA, MITOCHONDRIAL"/>
    <property type="match status" value="1"/>
</dbReference>
<dbReference type="AlphaFoldDB" id="A0A1M3KY99"/>
<dbReference type="Gene3D" id="3.40.50.920">
    <property type="match status" value="1"/>
</dbReference>